<accession>A0A1A5HKK7</accession>
<gene>
    <name evidence="1" type="ORF">AB406_2216</name>
</gene>
<dbReference type="RefSeq" id="WP_014938916.1">
    <property type="nucleotide sequence ID" value="NZ_CP029760.1"/>
</dbReference>
<reference evidence="1 2" key="1">
    <citation type="submission" date="2015-06" db="EMBL/GenBank/DDBJ databases">
        <title>R. anatipestifer strain HXb2 is the most virulent strain so far, and the genome sequence would help us uncover the pathogenesis.</title>
        <authorList>
            <person name="Hu Q."/>
            <person name="Qi J."/>
            <person name="Bo H."/>
            <person name="Liu G."/>
            <person name="Tao M."/>
            <person name="Ding Y."/>
            <person name="Xue Y."/>
        </authorList>
    </citation>
    <scope>NUCLEOTIDE SEQUENCE [LARGE SCALE GENOMIC DNA]</scope>
    <source>
        <strain evidence="1 2">HXb2</strain>
    </source>
</reference>
<dbReference type="PROSITE" id="PS51257">
    <property type="entry name" value="PROKAR_LIPOPROTEIN"/>
    <property type="match status" value="1"/>
</dbReference>
<proteinExistence type="predicted"/>
<sequence>MFLRKKISLLVVLSLLFLGCSRSIDKDVFHTNSVEYNPELSVNHIHFSKESSERKKEMLRLSGQGESFDTITNSNLRSFRTSEFLKVELLDEKNIRVTSWLAKAVKNVKIYAKVKAVNSSPFLVATLDSIPGFTQLYITPNFVNKESIYKLENGDWLSFHIPKMRSSSIEFSVDSNDPFYRKVKDEIKVDWYCFFGKYNQANWGRINALYAREWVVMITNWAYMVSSPEMKHLMYNYQKVMDGHITNNEGRKLTEEEHRSLYDNNILRSRNLRLGITMIGGGLGGGDVYGVDTWMFYSHYYSLPGAPWEILSHEFGHVLGYNHSSNMTYGGHDGWASRAMPWLHHYLRKAQRLPYLDPKTVDFANQKYKDFLYNTVNENLRVYRGDETRLDKYFKENLNWNN</sequence>
<dbReference type="EMBL" id="CP011859">
    <property type="protein sequence ID" value="AQY23152.1"/>
    <property type="molecule type" value="Genomic_DNA"/>
</dbReference>
<organism evidence="1 2">
    <name type="scientific">Riemerella anatipestifer</name>
    <name type="common">Moraxella anatipestifer</name>
    <dbReference type="NCBI Taxonomy" id="34085"/>
    <lineage>
        <taxon>Bacteria</taxon>
        <taxon>Pseudomonadati</taxon>
        <taxon>Bacteroidota</taxon>
        <taxon>Flavobacteriia</taxon>
        <taxon>Flavobacteriales</taxon>
        <taxon>Weeksellaceae</taxon>
        <taxon>Riemerella</taxon>
    </lineage>
</organism>
<dbReference type="Proteomes" id="UP000189883">
    <property type="component" value="Chromosome"/>
</dbReference>
<name>A0A1A5HKK7_RIEAN</name>
<evidence type="ECO:0000313" key="2">
    <source>
        <dbReference type="Proteomes" id="UP000189883"/>
    </source>
</evidence>
<protein>
    <submittedName>
        <fullName evidence="1">Uncharacterized protein</fullName>
    </submittedName>
</protein>
<evidence type="ECO:0000313" key="1">
    <source>
        <dbReference type="EMBL" id="AQY23152.1"/>
    </source>
</evidence>
<dbReference type="SUPFAM" id="SSF55486">
    <property type="entry name" value="Metalloproteases ('zincins'), catalytic domain"/>
    <property type="match status" value="1"/>
</dbReference>
<dbReference type="AlphaFoldDB" id="A0A1A5HKK7"/>